<comment type="caution">
    <text evidence="2">The sequence shown here is derived from an EMBL/GenBank/DDBJ whole genome shotgun (WGS) entry which is preliminary data.</text>
</comment>
<evidence type="ECO:0000313" key="2">
    <source>
        <dbReference type="EMBL" id="KAJ1190344.1"/>
    </source>
</evidence>
<dbReference type="AlphaFoldDB" id="A0AAV7UQW5"/>
<accession>A0AAV7UQW5</accession>
<dbReference type="Proteomes" id="UP001066276">
    <property type="component" value="Chromosome 3_1"/>
</dbReference>
<protein>
    <submittedName>
        <fullName evidence="2">Uncharacterized protein</fullName>
    </submittedName>
</protein>
<evidence type="ECO:0000256" key="1">
    <source>
        <dbReference type="SAM" id="MobiDB-lite"/>
    </source>
</evidence>
<gene>
    <name evidence="2" type="ORF">NDU88_007082</name>
</gene>
<organism evidence="2 3">
    <name type="scientific">Pleurodeles waltl</name>
    <name type="common">Iberian ribbed newt</name>
    <dbReference type="NCBI Taxonomy" id="8319"/>
    <lineage>
        <taxon>Eukaryota</taxon>
        <taxon>Metazoa</taxon>
        <taxon>Chordata</taxon>
        <taxon>Craniata</taxon>
        <taxon>Vertebrata</taxon>
        <taxon>Euteleostomi</taxon>
        <taxon>Amphibia</taxon>
        <taxon>Batrachia</taxon>
        <taxon>Caudata</taxon>
        <taxon>Salamandroidea</taxon>
        <taxon>Salamandridae</taxon>
        <taxon>Pleurodelinae</taxon>
        <taxon>Pleurodeles</taxon>
    </lineage>
</organism>
<feature type="region of interest" description="Disordered" evidence="1">
    <location>
        <begin position="40"/>
        <end position="81"/>
    </location>
</feature>
<proteinExistence type="predicted"/>
<name>A0AAV7UQW5_PLEWA</name>
<dbReference type="EMBL" id="JANPWB010000005">
    <property type="protein sequence ID" value="KAJ1190344.1"/>
    <property type="molecule type" value="Genomic_DNA"/>
</dbReference>
<keyword evidence="3" id="KW-1185">Reference proteome</keyword>
<evidence type="ECO:0000313" key="3">
    <source>
        <dbReference type="Proteomes" id="UP001066276"/>
    </source>
</evidence>
<reference evidence="2" key="1">
    <citation type="journal article" date="2022" name="bioRxiv">
        <title>Sequencing and chromosome-scale assembly of the giantPleurodeles waltlgenome.</title>
        <authorList>
            <person name="Brown T."/>
            <person name="Elewa A."/>
            <person name="Iarovenko S."/>
            <person name="Subramanian E."/>
            <person name="Araus A.J."/>
            <person name="Petzold A."/>
            <person name="Susuki M."/>
            <person name="Suzuki K.-i.T."/>
            <person name="Hayashi T."/>
            <person name="Toyoda A."/>
            <person name="Oliveira C."/>
            <person name="Osipova E."/>
            <person name="Leigh N.D."/>
            <person name="Simon A."/>
            <person name="Yun M.H."/>
        </authorList>
    </citation>
    <scope>NUCLEOTIDE SEQUENCE</scope>
    <source>
        <strain evidence="2">20211129_DDA</strain>
        <tissue evidence="2">Liver</tissue>
    </source>
</reference>
<sequence length="101" mass="11140">MQSMSHVEKLDAGELQLWIRPTSLGSSNVVVCVKIFLPGPRRDLGASTQTDEAEGAPNTGGDPQKTRHHPQRSQDTETKKVQIVVTAALQKKVPRCRRTTH</sequence>